<feature type="region of interest" description="Disordered" evidence="1">
    <location>
        <begin position="97"/>
        <end position="120"/>
    </location>
</feature>
<evidence type="ECO:0000313" key="2">
    <source>
        <dbReference type="EMBL" id="GAA3555728.1"/>
    </source>
</evidence>
<comment type="caution">
    <text evidence="2">The sequence shown here is derived from an EMBL/GenBank/DDBJ whole genome shotgun (WGS) entry which is preliminary data.</text>
</comment>
<evidence type="ECO:0000313" key="3">
    <source>
        <dbReference type="Proteomes" id="UP001500767"/>
    </source>
</evidence>
<evidence type="ECO:0000256" key="1">
    <source>
        <dbReference type="SAM" id="MobiDB-lite"/>
    </source>
</evidence>
<sequence>MDDGRPPPVDLCQGALVTRAEGVDDLGRVVFPLQHPGSSLSPGSDVDRLLPRWRRTPHQDGTLVTTAGLVPRSIDGREHGARGTAVMALRDFRTSRAVGRGLAPGAPTASDALLQAAGEE</sequence>
<reference evidence="3" key="1">
    <citation type="journal article" date="2019" name="Int. J. Syst. Evol. Microbiol.">
        <title>The Global Catalogue of Microorganisms (GCM) 10K type strain sequencing project: providing services to taxonomists for standard genome sequencing and annotation.</title>
        <authorList>
            <consortium name="The Broad Institute Genomics Platform"/>
            <consortium name="The Broad Institute Genome Sequencing Center for Infectious Disease"/>
            <person name="Wu L."/>
            <person name="Ma J."/>
        </authorList>
    </citation>
    <scope>NUCLEOTIDE SEQUENCE [LARGE SCALE GENOMIC DNA]</scope>
    <source>
        <strain evidence="3">JCM 16540</strain>
    </source>
</reference>
<gene>
    <name evidence="2" type="ORF">GCM10022197_08620</name>
</gene>
<keyword evidence="3" id="KW-1185">Reference proteome</keyword>
<accession>A0ABP6WRT6</accession>
<protein>
    <submittedName>
        <fullName evidence="2">Uncharacterized protein</fullName>
    </submittedName>
</protein>
<name>A0ABP6WRT6_9ACTN</name>
<dbReference type="EMBL" id="BAAAYR010000001">
    <property type="protein sequence ID" value="GAA3555728.1"/>
    <property type="molecule type" value="Genomic_DNA"/>
</dbReference>
<proteinExistence type="predicted"/>
<organism evidence="2 3">
    <name type="scientific">Microlunatus spumicola</name>
    <dbReference type="NCBI Taxonomy" id="81499"/>
    <lineage>
        <taxon>Bacteria</taxon>
        <taxon>Bacillati</taxon>
        <taxon>Actinomycetota</taxon>
        <taxon>Actinomycetes</taxon>
        <taxon>Propionibacteriales</taxon>
        <taxon>Propionibacteriaceae</taxon>
        <taxon>Microlunatus</taxon>
    </lineage>
</organism>
<dbReference type="Proteomes" id="UP001500767">
    <property type="component" value="Unassembled WGS sequence"/>
</dbReference>